<comment type="caution">
    <text evidence="3">The sequence shown here is derived from an EMBL/GenBank/DDBJ whole genome shotgun (WGS) entry which is preliminary data.</text>
</comment>
<dbReference type="SUPFAM" id="SSF53448">
    <property type="entry name" value="Nucleotide-diphospho-sugar transferases"/>
    <property type="match status" value="1"/>
</dbReference>
<dbReference type="InterPro" id="IPR001173">
    <property type="entry name" value="Glyco_trans_2-like"/>
</dbReference>
<evidence type="ECO:0000313" key="3">
    <source>
        <dbReference type="EMBL" id="MBC5841460.1"/>
    </source>
</evidence>
<name>A0ABR7J7F0_9FLAO</name>
<feature type="domain" description="Glycosyltransferase 2-like" evidence="2">
    <location>
        <begin position="5"/>
        <end position="133"/>
    </location>
</feature>
<dbReference type="Pfam" id="PF00535">
    <property type="entry name" value="Glycos_transf_2"/>
    <property type="match status" value="1"/>
</dbReference>
<keyword evidence="1" id="KW-0812">Transmembrane</keyword>
<proteinExistence type="predicted"/>
<keyword evidence="4" id="KW-1185">Reference proteome</keyword>
<evidence type="ECO:0000256" key="1">
    <source>
        <dbReference type="SAM" id="Phobius"/>
    </source>
</evidence>
<gene>
    <name evidence="3" type="ORF">H8R23_08585</name>
</gene>
<accession>A0ABR7J7F0</accession>
<reference evidence="3 4" key="1">
    <citation type="submission" date="2020-08" db="EMBL/GenBank/DDBJ databases">
        <title>Description of novel Flavobacterium F-380 isolate.</title>
        <authorList>
            <person name="Saticioglu I.B."/>
            <person name="Duman M."/>
            <person name="Altun S."/>
        </authorList>
    </citation>
    <scope>NUCLEOTIDE SEQUENCE [LARGE SCALE GENOMIC DNA]</scope>
    <source>
        <strain evidence="3 4">F-380</strain>
    </source>
</reference>
<evidence type="ECO:0000313" key="4">
    <source>
        <dbReference type="Proteomes" id="UP000629963"/>
    </source>
</evidence>
<dbReference type="EMBL" id="JACRUJ010000002">
    <property type="protein sequence ID" value="MBC5841460.1"/>
    <property type="molecule type" value="Genomic_DNA"/>
</dbReference>
<dbReference type="Proteomes" id="UP000629963">
    <property type="component" value="Unassembled WGS sequence"/>
</dbReference>
<dbReference type="RefSeq" id="WP_187010040.1">
    <property type="nucleotide sequence ID" value="NZ_JACRUI010000002.1"/>
</dbReference>
<evidence type="ECO:0000259" key="2">
    <source>
        <dbReference type="Pfam" id="PF00535"/>
    </source>
</evidence>
<protein>
    <submittedName>
        <fullName evidence="3">Glycosyltransferase family 2 protein</fullName>
    </submittedName>
</protein>
<feature type="transmembrane region" description="Helical" evidence="1">
    <location>
        <begin position="268"/>
        <end position="284"/>
    </location>
</feature>
<dbReference type="CDD" id="cd00761">
    <property type="entry name" value="Glyco_tranf_GTA_type"/>
    <property type="match status" value="1"/>
</dbReference>
<keyword evidence="1" id="KW-0472">Membrane</keyword>
<dbReference type="Gene3D" id="3.90.550.10">
    <property type="entry name" value="Spore Coat Polysaccharide Biosynthesis Protein SpsA, Chain A"/>
    <property type="match status" value="1"/>
</dbReference>
<dbReference type="PANTHER" id="PTHR22916">
    <property type="entry name" value="GLYCOSYLTRANSFERASE"/>
    <property type="match status" value="1"/>
</dbReference>
<dbReference type="InterPro" id="IPR029044">
    <property type="entry name" value="Nucleotide-diphossugar_trans"/>
</dbReference>
<keyword evidence="1" id="KW-1133">Transmembrane helix</keyword>
<dbReference type="PANTHER" id="PTHR22916:SF3">
    <property type="entry name" value="UDP-GLCNAC:BETAGAL BETA-1,3-N-ACETYLGLUCOSAMINYLTRANSFERASE-LIKE PROTEIN 1"/>
    <property type="match status" value="1"/>
</dbReference>
<organism evidence="3 4">
    <name type="scientific">Flavobacterium kayseriense</name>
    <dbReference type="NCBI Taxonomy" id="2764714"/>
    <lineage>
        <taxon>Bacteria</taxon>
        <taxon>Pseudomonadati</taxon>
        <taxon>Bacteroidota</taxon>
        <taxon>Flavobacteriia</taxon>
        <taxon>Flavobacteriales</taxon>
        <taxon>Flavobacteriaceae</taxon>
        <taxon>Flavobacterium</taxon>
    </lineage>
</organism>
<sequence length="291" mass="33272">MTKLTVFTPAYNRAHLLPRLYNSLCEQTNTNFDWLIVDDGSVDGTAALVSAWIKEQKIAIRYIYQNNQGMHGAHNTAYKNITAELNTCIDSDDFMPNNAVELILAKWETTNDDKIAGLIGLDAVPTGQIIGSKFNTAYTTLEDFYLNGGTGDKKLVYRTAIINLYPDYPVFEGEKYVGLGTKYLFIDKEYQLATLNEVLVIVEYQETGSSNTMFAQYLKYPKGFIYNRITTMKYSKSTKRKFIEAVHYISSCIILKKRNFLKDSPEKVLTLMAIPFGFMLYLLIQYKVRFQ</sequence>